<dbReference type="HOGENOM" id="CLU_012494_6_3_1"/>
<dbReference type="InterPro" id="IPR013094">
    <property type="entry name" value="AB_hydrolase_3"/>
</dbReference>
<dbReference type="OrthoDB" id="408631at2759"/>
<reference evidence="3 4" key="1">
    <citation type="journal article" date="2012" name="New Phytol.">
        <title>Insight into trade-off between wood decay and parasitism from the genome of a fungal forest pathogen.</title>
        <authorList>
            <person name="Olson A."/>
            <person name="Aerts A."/>
            <person name="Asiegbu F."/>
            <person name="Belbahri L."/>
            <person name="Bouzid O."/>
            <person name="Broberg A."/>
            <person name="Canback B."/>
            <person name="Coutinho P.M."/>
            <person name="Cullen D."/>
            <person name="Dalman K."/>
            <person name="Deflorio G."/>
            <person name="van Diepen L.T."/>
            <person name="Dunand C."/>
            <person name="Duplessis S."/>
            <person name="Durling M."/>
            <person name="Gonthier P."/>
            <person name="Grimwood J."/>
            <person name="Fossdal C.G."/>
            <person name="Hansson D."/>
            <person name="Henrissat B."/>
            <person name="Hietala A."/>
            <person name="Himmelstrand K."/>
            <person name="Hoffmeister D."/>
            <person name="Hogberg N."/>
            <person name="James T.Y."/>
            <person name="Karlsson M."/>
            <person name="Kohler A."/>
            <person name="Kues U."/>
            <person name="Lee Y.H."/>
            <person name="Lin Y.C."/>
            <person name="Lind M."/>
            <person name="Lindquist E."/>
            <person name="Lombard V."/>
            <person name="Lucas S."/>
            <person name="Lunden K."/>
            <person name="Morin E."/>
            <person name="Murat C."/>
            <person name="Park J."/>
            <person name="Raffaello T."/>
            <person name="Rouze P."/>
            <person name="Salamov A."/>
            <person name="Schmutz J."/>
            <person name="Solheim H."/>
            <person name="Stahlberg J."/>
            <person name="Velez H."/>
            <person name="de Vries R.P."/>
            <person name="Wiebenga A."/>
            <person name="Woodward S."/>
            <person name="Yakovlev I."/>
            <person name="Garbelotto M."/>
            <person name="Martin F."/>
            <person name="Grigoriev I.V."/>
            <person name="Stenlid J."/>
        </authorList>
    </citation>
    <scope>NUCLEOTIDE SEQUENCE [LARGE SCALE GENOMIC DNA]</scope>
    <source>
        <strain evidence="3 4">TC 32-1</strain>
    </source>
</reference>
<dbReference type="STRING" id="747525.W4JN81"/>
<evidence type="ECO:0000259" key="2">
    <source>
        <dbReference type="Pfam" id="PF07859"/>
    </source>
</evidence>
<dbReference type="InterPro" id="IPR050300">
    <property type="entry name" value="GDXG_lipolytic_enzyme"/>
</dbReference>
<proteinExistence type="predicted"/>
<organism evidence="3 4">
    <name type="scientific">Heterobasidion irregulare (strain TC 32-1)</name>
    <dbReference type="NCBI Taxonomy" id="747525"/>
    <lineage>
        <taxon>Eukaryota</taxon>
        <taxon>Fungi</taxon>
        <taxon>Dikarya</taxon>
        <taxon>Basidiomycota</taxon>
        <taxon>Agaricomycotina</taxon>
        <taxon>Agaricomycetes</taxon>
        <taxon>Russulales</taxon>
        <taxon>Bondarzewiaceae</taxon>
        <taxon>Heterobasidion</taxon>
        <taxon>Heterobasidion annosum species complex</taxon>
    </lineage>
</organism>
<name>W4JN81_HETIT</name>
<dbReference type="KEGG" id="hir:HETIRDRAFT_149007"/>
<dbReference type="GO" id="GO:0016787">
    <property type="term" value="F:hydrolase activity"/>
    <property type="evidence" value="ECO:0007669"/>
    <property type="project" value="UniProtKB-KW"/>
</dbReference>
<dbReference type="AlphaFoldDB" id="W4JN81"/>
<dbReference type="PANTHER" id="PTHR48081">
    <property type="entry name" value="AB HYDROLASE SUPERFAMILY PROTEIN C4A8.06C"/>
    <property type="match status" value="1"/>
</dbReference>
<dbReference type="SUPFAM" id="SSF53474">
    <property type="entry name" value="alpha/beta-Hydrolases"/>
    <property type="match status" value="1"/>
</dbReference>
<keyword evidence="1" id="KW-0378">Hydrolase</keyword>
<accession>W4JN81</accession>
<evidence type="ECO:0000313" key="4">
    <source>
        <dbReference type="Proteomes" id="UP000030671"/>
    </source>
</evidence>
<dbReference type="Pfam" id="PF07859">
    <property type="entry name" value="Abhydrolase_3"/>
    <property type="match status" value="1"/>
</dbReference>
<dbReference type="eggNOG" id="KOG1515">
    <property type="taxonomic scope" value="Eukaryota"/>
</dbReference>
<dbReference type="Gene3D" id="3.40.50.1820">
    <property type="entry name" value="alpha/beta hydrolase"/>
    <property type="match status" value="1"/>
</dbReference>
<dbReference type="FunCoup" id="W4JN81">
    <property type="interactions" value="121"/>
</dbReference>
<keyword evidence="4" id="KW-1185">Reference proteome</keyword>
<feature type="domain" description="Alpha/beta hydrolase fold-3" evidence="2">
    <location>
        <begin position="93"/>
        <end position="307"/>
    </location>
</feature>
<feature type="non-terminal residue" evidence="3">
    <location>
        <position position="1"/>
    </location>
</feature>
<protein>
    <submittedName>
        <fullName evidence="3">Esterase/lipase/thioesterase</fullName>
    </submittedName>
</protein>
<dbReference type="InterPro" id="IPR029058">
    <property type="entry name" value="AB_hydrolase_fold"/>
</dbReference>
<dbReference type="Proteomes" id="UP000030671">
    <property type="component" value="Unassembled WGS sequence"/>
</dbReference>
<dbReference type="EMBL" id="KI925467">
    <property type="protein sequence ID" value="ETW74934.1"/>
    <property type="molecule type" value="Genomic_DNA"/>
</dbReference>
<dbReference type="InParanoid" id="W4JN81"/>
<dbReference type="ESTHER" id="9agam-w4jn81">
    <property type="family name" value="Hormone-sensitive_lipase_like"/>
</dbReference>
<sequence>MSQYAHLSTIDPEFAEIADSLGPPPDAEEDAENDIHAMRVSGALLNAWYPGSTFPSVDKYDAKDHRVAVQGGEIVVRSVVPTLQVAGETFPLLVWYHAGGWSLGNIDMDDANLRHICVDLRISVINVDYRLAPENPFPTGFDDCYAALKWAAEHERELSASLSKGFIVAGASAGGNLSAAVALRARDDPFFKGRNLTGQILHYPALCHPDVYPDKYKNELLSMDALKGVPIVSKKTMFWCYELLKAPPASPYFSPLLAPSHAGLPPACLQICGLDPLRDESFLFEKLLREQGVKTKLHVYPGVPHGVNALCSQITTAKRFEREFREAIVWIVGLSAQ</sequence>
<dbReference type="RefSeq" id="XP_009553396.1">
    <property type="nucleotide sequence ID" value="XM_009555101.1"/>
</dbReference>
<gene>
    <name evidence="3" type="ORF">HETIRDRAFT_149007</name>
</gene>
<dbReference type="PANTHER" id="PTHR48081:SF8">
    <property type="entry name" value="ALPHA_BETA HYDROLASE FOLD-3 DOMAIN-CONTAINING PROTEIN-RELATED"/>
    <property type="match status" value="1"/>
</dbReference>
<evidence type="ECO:0000313" key="3">
    <source>
        <dbReference type="EMBL" id="ETW74934.1"/>
    </source>
</evidence>
<evidence type="ECO:0000256" key="1">
    <source>
        <dbReference type="ARBA" id="ARBA00022801"/>
    </source>
</evidence>
<dbReference type="GeneID" id="20667316"/>